<dbReference type="SUPFAM" id="SSF47459">
    <property type="entry name" value="HLH, helix-loop-helix DNA-binding domain"/>
    <property type="match status" value="1"/>
</dbReference>
<dbReference type="Gene3D" id="4.10.280.10">
    <property type="entry name" value="Helix-loop-helix DNA-binding domain"/>
    <property type="match status" value="1"/>
</dbReference>
<proteinExistence type="predicted"/>
<feature type="region of interest" description="Disordered" evidence="1">
    <location>
        <begin position="80"/>
        <end position="167"/>
    </location>
</feature>
<dbReference type="AlphaFoldDB" id="A0AAV8V0F2"/>
<keyword evidence="4" id="KW-1185">Reference proteome</keyword>
<evidence type="ECO:0000259" key="2">
    <source>
        <dbReference type="PROSITE" id="PS50888"/>
    </source>
</evidence>
<organism evidence="3 4">
    <name type="scientific">Rhodosorus marinus</name>
    <dbReference type="NCBI Taxonomy" id="101924"/>
    <lineage>
        <taxon>Eukaryota</taxon>
        <taxon>Rhodophyta</taxon>
        <taxon>Stylonematophyceae</taxon>
        <taxon>Stylonematales</taxon>
        <taxon>Stylonemataceae</taxon>
        <taxon>Rhodosorus</taxon>
    </lineage>
</organism>
<dbReference type="GO" id="GO:0046983">
    <property type="term" value="F:protein dimerization activity"/>
    <property type="evidence" value="ECO:0007669"/>
    <property type="project" value="InterPro"/>
</dbReference>
<dbReference type="SUPFAM" id="SSF55781">
    <property type="entry name" value="GAF domain-like"/>
    <property type="match status" value="1"/>
</dbReference>
<gene>
    <name evidence="3" type="ORF">NDN08_003206</name>
</gene>
<dbReference type="InterPro" id="IPR003018">
    <property type="entry name" value="GAF"/>
</dbReference>
<dbReference type="EMBL" id="JAMWBK010000003">
    <property type="protein sequence ID" value="KAJ8906717.1"/>
    <property type="molecule type" value="Genomic_DNA"/>
</dbReference>
<name>A0AAV8V0F2_9RHOD</name>
<dbReference type="InterPro" id="IPR036638">
    <property type="entry name" value="HLH_DNA-bd_sf"/>
</dbReference>
<evidence type="ECO:0000313" key="3">
    <source>
        <dbReference type="EMBL" id="KAJ8906717.1"/>
    </source>
</evidence>
<dbReference type="PROSITE" id="PS50888">
    <property type="entry name" value="BHLH"/>
    <property type="match status" value="1"/>
</dbReference>
<feature type="domain" description="BHLH" evidence="2">
    <location>
        <begin position="155"/>
        <end position="208"/>
    </location>
</feature>
<dbReference type="InterPro" id="IPR029016">
    <property type="entry name" value="GAF-like_dom_sf"/>
</dbReference>
<dbReference type="Pfam" id="PF01590">
    <property type="entry name" value="GAF"/>
    <property type="match status" value="1"/>
</dbReference>
<dbReference type="InterPro" id="IPR011598">
    <property type="entry name" value="bHLH_dom"/>
</dbReference>
<evidence type="ECO:0000256" key="1">
    <source>
        <dbReference type="SAM" id="MobiDB-lite"/>
    </source>
</evidence>
<sequence>MMALRRNHDGTSDHDGKDEESTFLNEDFELGVIENAYRSGTMPRLTGVSSGAPLPGMNFTNEMEGRPNSHAMSAGGLFADELDDFDPMHDTTSRLPIDGTEPRQENGLISDEAGGKVPYANGTTKSLAGSKRSHDSLDNDNDDDDSHSFSKLTKTGKDSNKSHTRKCREKVNDKFKQLLEELPMPPAGIELQHKAQILDYTIKTLKELSNRKTSLETELAFSSKKNLLRWVDNVISNAKNFPDAVKPFLDMFCTKKGWKYAELWLPAKNVGETTHGNQREMLLRLRRWVLNRSLGGEERENLLKFAAKSEHFTFNPRVGVPGRVFSTLRPEWLPQLDNDETFVRASEASEFGLNVCLAVPVVVRGQVAAVTVFFDTEVRDYDADCLDLAIDIASLTGNAYGAKTGF</sequence>
<dbReference type="Gene3D" id="3.30.450.40">
    <property type="match status" value="1"/>
</dbReference>
<evidence type="ECO:0000313" key="4">
    <source>
        <dbReference type="Proteomes" id="UP001157974"/>
    </source>
</evidence>
<feature type="compositionally biased region" description="Basic and acidic residues" evidence="1">
    <location>
        <begin position="1"/>
        <end position="20"/>
    </location>
</feature>
<protein>
    <recommendedName>
        <fullName evidence="2">BHLH domain-containing protein</fullName>
    </recommendedName>
</protein>
<dbReference type="Proteomes" id="UP001157974">
    <property type="component" value="Unassembled WGS sequence"/>
</dbReference>
<accession>A0AAV8V0F2</accession>
<reference evidence="3 4" key="1">
    <citation type="journal article" date="2023" name="Nat. Commun.">
        <title>Origin of minicircular mitochondrial genomes in red algae.</title>
        <authorList>
            <person name="Lee Y."/>
            <person name="Cho C.H."/>
            <person name="Lee Y.M."/>
            <person name="Park S.I."/>
            <person name="Yang J.H."/>
            <person name="West J.A."/>
            <person name="Bhattacharya D."/>
            <person name="Yoon H.S."/>
        </authorList>
    </citation>
    <scope>NUCLEOTIDE SEQUENCE [LARGE SCALE GENOMIC DNA]</scope>
    <source>
        <strain evidence="3 4">CCMP1338</strain>
        <tissue evidence="3">Whole cell</tissue>
    </source>
</reference>
<feature type="region of interest" description="Disordered" evidence="1">
    <location>
        <begin position="1"/>
        <end position="23"/>
    </location>
</feature>
<comment type="caution">
    <text evidence="3">The sequence shown here is derived from an EMBL/GenBank/DDBJ whole genome shotgun (WGS) entry which is preliminary data.</text>
</comment>